<protein>
    <submittedName>
        <fullName evidence="1">Uncharacterized protein</fullName>
    </submittedName>
</protein>
<gene>
    <name evidence="1" type="ORF">SDC9_47745</name>
</gene>
<sequence length="299" mass="35625">MKPNKIAIMYKGVVHFLNRVTGESKHYQIAFETDRWSIRFYLLQNGQIRIIINKSIKKSETEYHTHFCYDCYCTLDKNGLFLDDVHDPATCRKITNPTKWFTIEPMLRDIHNQLKEELEALHPFDLIHDIRDLEHFIYRKMEEYGKVEFTVNNSLRFGIGENAYTTSEEALKAKEKEPVVLLNLFNGNHIISKDTIIFFLYWLLDRDKELSVSDGQKLKTVVRSFEESPKKPNEWSLQTLNTWWQWLSFDEFEDITGIEQDRDGNNEIDAKFLDDANQFWQNKTFQEKIKIYQSNSHFT</sequence>
<name>A0A644WCD6_9ZZZZ</name>
<evidence type="ECO:0000313" key="1">
    <source>
        <dbReference type="EMBL" id="MPM01505.1"/>
    </source>
</evidence>
<dbReference type="AlphaFoldDB" id="A0A644WCD6"/>
<proteinExistence type="predicted"/>
<dbReference type="EMBL" id="VSSQ01000800">
    <property type="protein sequence ID" value="MPM01505.1"/>
    <property type="molecule type" value="Genomic_DNA"/>
</dbReference>
<organism evidence="1">
    <name type="scientific">bioreactor metagenome</name>
    <dbReference type="NCBI Taxonomy" id="1076179"/>
    <lineage>
        <taxon>unclassified sequences</taxon>
        <taxon>metagenomes</taxon>
        <taxon>ecological metagenomes</taxon>
    </lineage>
</organism>
<accession>A0A644WCD6</accession>
<comment type="caution">
    <text evidence="1">The sequence shown here is derived from an EMBL/GenBank/DDBJ whole genome shotgun (WGS) entry which is preliminary data.</text>
</comment>
<reference evidence="1" key="1">
    <citation type="submission" date="2019-08" db="EMBL/GenBank/DDBJ databases">
        <authorList>
            <person name="Kucharzyk K."/>
            <person name="Murdoch R.W."/>
            <person name="Higgins S."/>
            <person name="Loffler F."/>
        </authorList>
    </citation>
    <scope>NUCLEOTIDE SEQUENCE</scope>
</reference>